<dbReference type="GO" id="GO:0032502">
    <property type="term" value="P:developmental process"/>
    <property type="evidence" value="ECO:0007669"/>
    <property type="project" value="TreeGrafter"/>
</dbReference>
<dbReference type="GO" id="GO:0000977">
    <property type="term" value="F:RNA polymerase II transcription regulatory region sequence-specific DNA binding"/>
    <property type="evidence" value="ECO:0007669"/>
    <property type="project" value="TreeGrafter"/>
</dbReference>
<keyword evidence="10" id="KW-1185">Reference proteome</keyword>
<evidence type="ECO:0000256" key="3">
    <source>
        <dbReference type="ARBA" id="ARBA00023015"/>
    </source>
</evidence>
<dbReference type="Ensembl" id="ENSCMMT00000020089.1">
    <property type="protein sequence ID" value="ENSCMMP00000018293.1"/>
    <property type="gene ID" value="ENSCMMG00000011591.1"/>
</dbReference>
<dbReference type="GO" id="GO:0005634">
    <property type="term" value="C:nucleus"/>
    <property type="evidence" value="ECO:0007669"/>
    <property type="project" value="UniProtKB-SubCell"/>
</dbReference>
<comment type="subcellular location">
    <subcellularLocation>
        <location evidence="1">Nucleus</location>
    </subcellularLocation>
</comment>
<dbReference type="PANTHER" id="PTHR23349:SF4">
    <property type="entry name" value="TRANSCRIPTION FACTOR 15"/>
    <property type="match status" value="1"/>
</dbReference>
<accession>A0A8C3CED7</accession>
<evidence type="ECO:0000256" key="2">
    <source>
        <dbReference type="ARBA" id="ARBA00022473"/>
    </source>
</evidence>
<dbReference type="PANTHER" id="PTHR23349">
    <property type="entry name" value="BASIC HELIX-LOOP-HELIX TRANSCRIPTION FACTOR, TWIST"/>
    <property type="match status" value="1"/>
</dbReference>
<protein>
    <submittedName>
        <fullName evidence="9">Transcription factor 15</fullName>
    </submittedName>
</protein>
<keyword evidence="5" id="KW-0804">Transcription</keyword>
<dbReference type="InterPro" id="IPR050283">
    <property type="entry name" value="E-box_TF_Regulators"/>
</dbReference>
<evidence type="ECO:0000313" key="10">
    <source>
        <dbReference type="Proteomes" id="UP000694556"/>
    </source>
</evidence>
<evidence type="ECO:0000259" key="8">
    <source>
        <dbReference type="PROSITE" id="PS50888"/>
    </source>
</evidence>
<dbReference type="AlphaFoldDB" id="A0A8C3CED7"/>
<feature type="domain" description="BHLH" evidence="8">
    <location>
        <begin position="61"/>
        <end position="113"/>
    </location>
</feature>
<dbReference type="GO" id="GO:0000981">
    <property type="term" value="F:DNA-binding transcription factor activity, RNA polymerase II-specific"/>
    <property type="evidence" value="ECO:0007669"/>
    <property type="project" value="TreeGrafter"/>
</dbReference>
<dbReference type="Proteomes" id="UP000694556">
    <property type="component" value="Chromosome 21"/>
</dbReference>
<feature type="compositionally biased region" description="Low complexity" evidence="7">
    <location>
        <begin position="196"/>
        <end position="211"/>
    </location>
</feature>
<organism evidence="9 10">
    <name type="scientific">Cairina moschata</name>
    <name type="common">Muscovy duck</name>
    <dbReference type="NCBI Taxonomy" id="8855"/>
    <lineage>
        <taxon>Eukaryota</taxon>
        <taxon>Metazoa</taxon>
        <taxon>Chordata</taxon>
        <taxon>Craniata</taxon>
        <taxon>Vertebrata</taxon>
        <taxon>Euteleostomi</taxon>
        <taxon>Archelosauria</taxon>
        <taxon>Archosauria</taxon>
        <taxon>Dinosauria</taxon>
        <taxon>Saurischia</taxon>
        <taxon>Theropoda</taxon>
        <taxon>Coelurosauria</taxon>
        <taxon>Aves</taxon>
        <taxon>Neognathae</taxon>
        <taxon>Galloanserae</taxon>
        <taxon>Anseriformes</taxon>
        <taxon>Anatidae</taxon>
        <taxon>Anatinae</taxon>
        <taxon>Cairina</taxon>
    </lineage>
</organism>
<reference evidence="9" key="1">
    <citation type="submission" date="2018-09" db="EMBL/GenBank/DDBJ databases">
        <title>Common duck and Muscovy duck high density SNP chip.</title>
        <authorList>
            <person name="Vignal A."/>
            <person name="Thebault N."/>
            <person name="Warren W.C."/>
        </authorList>
    </citation>
    <scope>NUCLEOTIDE SEQUENCE [LARGE SCALE GENOMIC DNA]</scope>
</reference>
<dbReference type="GO" id="GO:0046983">
    <property type="term" value="F:protein dimerization activity"/>
    <property type="evidence" value="ECO:0007669"/>
    <property type="project" value="InterPro"/>
</dbReference>
<feature type="compositionally biased region" description="Low complexity" evidence="7">
    <location>
        <begin position="387"/>
        <end position="396"/>
    </location>
</feature>
<keyword evidence="3" id="KW-0805">Transcription regulation</keyword>
<dbReference type="FunFam" id="4.10.280.10:FF:000010">
    <property type="entry name" value="Scleraxis bHLH transcription factor"/>
    <property type="match status" value="1"/>
</dbReference>
<evidence type="ECO:0000256" key="1">
    <source>
        <dbReference type="ARBA" id="ARBA00004123"/>
    </source>
</evidence>
<dbReference type="Pfam" id="PF00010">
    <property type="entry name" value="HLH"/>
    <property type="match status" value="1"/>
</dbReference>
<dbReference type="Gene3D" id="4.10.280.10">
    <property type="entry name" value="Helix-loop-helix DNA-binding domain"/>
    <property type="match status" value="1"/>
</dbReference>
<dbReference type="SUPFAM" id="SSF47459">
    <property type="entry name" value="HLH, helix-loop-helix DNA-binding domain"/>
    <property type="match status" value="1"/>
</dbReference>
<dbReference type="InterPro" id="IPR036638">
    <property type="entry name" value="HLH_DNA-bd_sf"/>
</dbReference>
<dbReference type="SMART" id="SM00353">
    <property type="entry name" value="HLH"/>
    <property type="match status" value="1"/>
</dbReference>
<dbReference type="CDD" id="cd11470">
    <property type="entry name" value="bHLH_TS_TCF15_paraxis"/>
    <property type="match status" value="1"/>
</dbReference>
<proteinExistence type="predicted"/>
<keyword evidence="2" id="KW-0217">Developmental protein</keyword>
<reference evidence="9" key="2">
    <citation type="submission" date="2025-08" db="UniProtKB">
        <authorList>
            <consortium name="Ensembl"/>
        </authorList>
    </citation>
    <scope>IDENTIFICATION</scope>
</reference>
<feature type="region of interest" description="Disordered" evidence="7">
    <location>
        <begin position="381"/>
        <end position="417"/>
    </location>
</feature>
<dbReference type="PROSITE" id="PS50888">
    <property type="entry name" value="BHLH"/>
    <property type="match status" value="1"/>
</dbReference>
<evidence type="ECO:0000256" key="5">
    <source>
        <dbReference type="ARBA" id="ARBA00023163"/>
    </source>
</evidence>
<dbReference type="InterPro" id="IPR011598">
    <property type="entry name" value="bHLH_dom"/>
</dbReference>
<evidence type="ECO:0000313" key="9">
    <source>
        <dbReference type="Ensembl" id="ENSCMMP00000018293.1"/>
    </source>
</evidence>
<feature type="region of interest" description="Disordered" evidence="7">
    <location>
        <begin position="224"/>
        <end position="251"/>
    </location>
</feature>
<evidence type="ECO:0000256" key="6">
    <source>
        <dbReference type="ARBA" id="ARBA00023242"/>
    </source>
</evidence>
<evidence type="ECO:0000256" key="4">
    <source>
        <dbReference type="ARBA" id="ARBA00023125"/>
    </source>
</evidence>
<keyword evidence="4" id="KW-0238">DNA-binding</keyword>
<evidence type="ECO:0000256" key="7">
    <source>
        <dbReference type="SAM" id="MobiDB-lite"/>
    </source>
</evidence>
<name>A0A8C3CED7_CAIMO</name>
<sequence length="417" mass="44335">MAFTMLRPVAARVLYPDLGMLSEDEENRSESDTSDQSLGCYEAAEARRKVARKPGPVVMVKQRQAANARERDRTQSVNTAFTALRTLIPTEPVDRKLSKIETLRLASSYISHLANVLLLGEGCEDGQPCLSAIYGAKGELESKQPRSICTFCLSNQRKGVSGEGFRGGSARPCRKGLGDPQPLVGPGGRGREARRLAAGSASPAPAGAPGQIALGAARPQLPLASEGRAAPTPPAGPRGLGGLKAPRGWGREDGVGWDGVGWDGMGGSAGLEGCARLSPVPVMVLSQSPSPSHPWPWPRFIYSHPLFISVPISSPSPFYPHPHPLFIPVPISSPSPSPPHPRFIPIPFLSPSPFYPHPFFIPIPVLSPFPFYPHPHPILSPSPCPSSPSWSCQQPSAVTEQSSGRPEDPCRGLGAPP</sequence>
<keyword evidence="6" id="KW-0539">Nucleus</keyword>
<feature type="region of interest" description="Disordered" evidence="7">
    <location>
        <begin position="161"/>
        <end position="211"/>
    </location>
</feature>
<reference evidence="9" key="3">
    <citation type="submission" date="2025-09" db="UniProtKB">
        <authorList>
            <consortium name="Ensembl"/>
        </authorList>
    </citation>
    <scope>IDENTIFICATION</scope>
</reference>